<reference evidence="1" key="2">
    <citation type="journal article" date="2015" name="Fish Shellfish Immunol.">
        <title>Early steps in the European eel (Anguilla anguilla)-Vibrio vulnificus interaction in the gills: Role of the RtxA13 toxin.</title>
        <authorList>
            <person name="Callol A."/>
            <person name="Pajuelo D."/>
            <person name="Ebbesson L."/>
            <person name="Teles M."/>
            <person name="MacKenzie S."/>
            <person name="Amaro C."/>
        </authorList>
    </citation>
    <scope>NUCLEOTIDE SEQUENCE</scope>
</reference>
<dbReference type="AlphaFoldDB" id="A0A0E9U651"/>
<proteinExistence type="predicted"/>
<reference evidence="1" key="1">
    <citation type="submission" date="2014-11" db="EMBL/GenBank/DDBJ databases">
        <authorList>
            <person name="Amaro Gonzalez C."/>
        </authorList>
    </citation>
    <scope>NUCLEOTIDE SEQUENCE</scope>
</reference>
<evidence type="ECO:0000313" key="1">
    <source>
        <dbReference type="EMBL" id="JAH60448.1"/>
    </source>
</evidence>
<organism evidence="1">
    <name type="scientific">Anguilla anguilla</name>
    <name type="common">European freshwater eel</name>
    <name type="synonym">Muraena anguilla</name>
    <dbReference type="NCBI Taxonomy" id="7936"/>
    <lineage>
        <taxon>Eukaryota</taxon>
        <taxon>Metazoa</taxon>
        <taxon>Chordata</taxon>
        <taxon>Craniata</taxon>
        <taxon>Vertebrata</taxon>
        <taxon>Euteleostomi</taxon>
        <taxon>Actinopterygii</taxon>
        <taxon>Neopterygii</taxon>
        <taxon>Teleostei</taxon>
        <taxon>Anguilliformes</taxon>
        <taxon>Anguillidae</taxon>
        <taxon>Anguilla</taxon>
    </lineage>
</organism>
<name>A0A0E9U651_ANGAN</name>
<dbReference type="EMBL" id="GBXM01048129">
    <property type="protein sequence ID" value="JAH60448.1"/>
    <property type="molecule type" value="Transcribed_RNA"/>
</dbReference>
<sequence>MLAYFLFRSLLSDINNITRVAFFRLKNISKLGRHPFRWPVALTLKGL</sequence>
<accession>A0A0E9U651</accession>
<protein>
    <submittedName>
        <fullName evidence="1">Uncharacterized protein</fullName>
    </submittedName>
</protein>